<dbReference type="EMBL" id="BK015827">
    <property type="protein sequence ID" value="DAE27098.1"/>
    <property type="molecule type" value="Genomic_DNA"/>
</dbReference>
<protein>
    <submittedName>
        <fullName evidence="1">Uncharacterized protein</fullName>
    </submittedName>
</protein>
<name>A0A8S5R7I0_9VIRU</name>
<evidence type="ECO:0000313" key="1">
    <source>
        <dbReference type="EMBL" id="DAE27098.1"/>
    </source>
</evidence>
<proteinExistence type="predicted"/>
<accession>A0A8S5R7I0</accession>
<reference evidence="1" key="1">
    <citation type="journal article" date="2021" name="Proc. Natl. Acad. Sci. U.S.A.">
        <title>A Catalog of Tens of Thousands of Viruses from Human Metagenomes Reveals Hidden Associations with Chronic Diseases.</title>
        <authorList>
            <person name="Tisza M.J."/>
            <person name="Buck C.B."/>
        </authorList>
    </citation>
    <scope>NUCLEOTIDE SEQUENCE</scope>
    <source>
        <strain evidence="1">Ctah610</strain>
    </source>
</reference>
<organism evidence="1">
    <name type="scientific">virus sp. ctah610</name>
    <dbReference type="NCBI Taxonomy" id="2826807"/>
    <lineage>
        <taxon>Viruses</taxon>
    </lineage>
</organism>
<sequence>MIKVDDKTTVIEGTGLDVINNFGNVVTGVYQSMAEAIGGECAEHMIKDLVEEAIRVAQKESGNKVKKERQFDPNNLVSNLLAVVLLGGVRHDAD</sequence>